<organism evidence="3 4">
    <name type="scientific">Bordetella genomosp. 2</name>
    <dbReference type="NCBI Taxonomy" id="1983456"/>
    <lineage>
        <taxon>Bacteria</taxon>
        <taxon>Pseudomonadati</taxon>
        <taxon>Pseudomonadota</taxon>
        <taxon>Betaproteobacteria</taxon>
        <taxon>Burkholderiales</taxon>
        <taxon>Alcaligenaceae</taxon>
        <taxon>Bordetella</taxon>
    </lineage>
</organism>
<dbReference type="InterPro" id="IPR036661">
    <property type="entry name" value="Luciferase-like_sf"/>
</dbReference>
<comment type="caution">
    <text evidence="3">The sequence shown here is derived from an EMBL/GenBank/DDBJ whole genome shotgun (WGS) entry which is preliminary data.</text>
</comment>
<feature type="domain" description="Luciferase-like" evidence="2">
    <location>
        <begin position="7"/>
        <end position="294"/>
    </location>
</feature>
<protein>
    <submittedName>
        <fullName evidence="3">LLM class F420-dependent oxidoreductase</fullName>
    </submittedName>
</protein>
<keyword evidence="1" id="KW-0560">Oxidoreductase</keyword>
<evidence type="ECO:0000313" key="3">
    <source>
        <dbReference type="EMBL" id="OZI82515.1"/>
    </source>
</evidence>
<keyword evidence="4" id="KW-1185">Reference proteome</keyword>
<evidence type="ECO:0000313" key="4">
    <source>
        <dbReference type="Proteomes" id="UP000215633"/>
    </source>
</evidence>
<dbReference type="Gene3D" id="3.20.20.30">
    <property type="entry name" value="Luciferase-like domain"/>
    <property type="match status" value="1"/>
</dbReference>
<reference evidence="4" key="1">
    <citation type="submission" date="2017-05" db="EMBL/GenBank/DDBJ databases">
        <title>Complete and WGS of Bordetella genogroups.</title>
        <authorList>
            <person name="Spilker T."/>
            <person name="Lipuma J."/>
        </authorList>
    </citation>
    <scope>NUCLEOTIDE SEQUENCE [LARGE SCALE GENOMIC DNA]</scope>
    <source>
        <strain evidence="4">AU8256</strain>
    </source>
</reference>
<dbReference type="NCBIfam" id="TIGR03885">
    <property type="entry name" value="flavin_revert"/>
    <property type="match status" value="1"/>
</dbReference>
<evidence type="ECO:0000259" key="2">
    <source>
        <dbReference type="Pfam" id="PF00296"/>
    </source>
</evidence>
<gene>
    <name evidence="3" type="ORF">CAL24_01145</name>
</gene>
<dbReference type="NCBIfam" id="TIGR03557">
    <property type="entry name" value="F420_G6P_family"/>
    <property type="match status" value="1"/>
</dbReference>
<dbReference type="InterPro" id="IPR019945">
    <property type="entry name" value="F420_G6P_DH-rel"/>
</dbReference>
<dbReference type="InterPro" id="IPR050564">
    <property type="entry name" value="F420-G6PD/mer"/>
</dbReference>
<dbReference type="InterPro" id="IPR011251">
    <property type="entry name" value="Luciferase-like_dom"/>
</dbReference>
<dbReference type="SUPFAM" id="SSF51679">
    <property type="entry name" value="Bacterial luciferase-like"/>
    <property type="match status" value="1"/>
</dbReference>
<dbReference type="Proteomes" id="UP000215633">
    <property type="component" value="Unassembled WGS sequence"/>
</dbReference>
<dbReference type="PANTHER" id="PTHR43244">
    <property type="match status" value="1"/>
</dbReference>
<dbReference type="GO" id="GO:0016705">
    <property type="term" value="F:oxidoreductase activity, acting on paired donors, with incorporation or reduction of molecular oxygen"/>
    <property type="evidence" value="ECO:0007669"/>
    <property type="project" value="InterPro"/>
</dbReference>
<evidence type="ECO:0000256" key="1">
    <source>
        <dbReference type="ARBA" id="ARBA00023002"/>
    </source>
</evidence>
<accession>A0A261W812</accession>
<dbReference type="Pfam" id="PF00296">
    <property type="entry name" value="Bac_luciferase"/>
    <property type="match status" value="1"/>
</dbReference>
<dbReference type="InterPro" id="IPR023907">
    <property type="entry name" value="Non-F420_Flavin_OxRdtase"/>
</dbReference>
<dbReference type="PANTHER" id="PTHR43244:SF1">
    <property type="entry name" value="5,10-METHYLENETETRAHYDROMETHANOPTERIN REDUCTASE"/>
    <property type="match status" value="1"/>
</dbReference>
<dbReference type="CDD" id="cd01097">
    <property type="entry name" value="Tetrahydromethanopterin_reductase"/>
    <property type="match status" value="1"/>
</dbReference>
<dbReference type="EMBL" id="NEVT01000002">
    <property type="protein sequence ID" value="OZI82515.1"/>
    <property type="molecule type" value="Genomic_DNA"/>
</dbReference>
<name>A0A261W812_9BORD</name>
<dbReference type="RefSeq" id="WP_028353649.1">
    <property type="nucleotide sequence ID" value="NZ_NEVT01000002.1"/>
</dbReference>
<dbReference type="AlphaFoldDB" id="A0A261W812"/>
<proteinExistence type="predicted"/>
<sequence>MGRIGFHASHEQFPPAALLEYARAAEAAGYAALSCSDHFHPWSARQGQAGHAWCWLGAALAATALPAGVVTCPFGRYHPAVIAQACATLAAMFPGRFWLAAGSGEALNEHITGRPWPPKPARHRMLHESVAVMRALWRGEEVSHDGAICVDRARLYTLPPQPPPVFAAALTPETARWAGAWADGLIMVSGPPDRMRAIIDSFRETAGAARPVYVQAKVAYADPRQGDGAARAMAFEQWRTNLFDSATAADLPTPADFDARAAAVRPEDLDQAVRISADLDRHAAWLAQDFELGADFVFIHNVGVNQREALEAFAARVLPQVAQA</sequence>